<proteinExistence type="predicted"/>
<dbReference type="GeneID" id="76206477"/>
<dbReference type="GO" id="GO:0016787">
    <property type="term" value="F:hydrolase activity"/>
    <property type="evidence" value="ECO:0007669"/>
    <property type="project" value="UniProtKB-ARBA"/>
</dbReference>
<name>A0A830EC44_9CREN</name>
<reference evidence="2" key="2">
    <citation type="submission" date="2020-09" db="EMBL/GenBank/DDBJ databases">
        <authorList>
            <person name="Sun Q."/>
            <person name="Ohkuma M."/>
        </authorList>
    </citation>
    <scope>NUCLEOTIDE SEQUENCE</scope>
    <source>
        <strain evidence="2">JCM 11219</strain>
    </source>
</reference>
<gene>
    <name evidence="2" type="ORF">GCM10007112_03710</name>
    <name evidence="1" type="ORF">Vsou_09270</name>
</gene>
<dbReference type="InterPro" id="IPR023170">
    <property type="entry name" value="HhH_base_excis_C"/>
</dbReference>
<dbReference type="GO" id="GO:0140097">
    <property type="term" value="F:catalytic activity, acting on DNA"/>
    <property type="evidence" value="ECO:0007669"/>
    <property type="project" value="UniProtKB-ARBA"/>
</dbReference>
<evidence type="ECO:0000313" key="2">
    <source>
        <dbReference type="EMBL" id="GGI69978.1"/>
    </source>
</evidence>
<dbReference type="EMBL" id="BMNM01000001">
    <property type="protein sequence ID" value="GGI69978.1"/>
    <property type="molecule type" value="Genomic_DNA"/>
</dbReference>
<protein>
    <submittedName>
        <fullName evidence="2">Iron-sulfur cluster protein</fullName>
    </submittedName>
</protein>
<dbReference type="Proteomes" id="UP000657075">
    <property type="component" value="Unassembled WGS sequence"/>
</dbReference>
<dbReference type="GO" id="GO:0006281">
    <property type="term" value="P:DNA repair"/>
    <property type="evidence" value="ECO:0007669"/>
    <property type="project" value="InterPro"/>
</dbReference>
<dbReference type="GO" id="GO:0051539">
    <property type="term" value="F:4 iron, 4 sulfur cluster binding"/>
    <property type="evidence" value="ECO:0007669"/>
    <property type="project" value="InterPro"/>
</dbReference>
<organism evidence="2 3">
    <name type="scientific">Vulcanisaeta souniana JCM 11219</name>
    <dbReference type="NCBI Taxonomy" id="1293586"/>
    <lineage>
        <taxon>Archaea</taxon>
        <taxon>Thermoproteota</taxon>
        <taxon>Thermoprotei</taxon>
        <taxon>Thermoproteales</taxon>
        <taxon>Thermoproteaceae</taxon>
        <taxon>Vulcanisaeta</taxon>
    </lineage>
</organism>
<dbReference type="InterPro" id="IPR003651">
    <property type="entry name" value="Endonuclease3_FeS-loop_motif"/>
</dbReference>
<dbReference type="OrthoDB" id="84708at2157"/>
<dbReference type="AlphaFoldDB" id="A0A830EC44"/>
<evidence type="ECO:0000313" key="3">
    <source>
        <dbReference type="Proteomes" id="UP000657075"/>
    </source>
</evidence>
<evidence type="ECO:0000313" key="4">
    <source>
        <dbReference type="Proteomes" id="UP001060771"/>
    </source>
</evidence>
<reference evidence="4" key="3">
    <citation type="submission" date="2022-09" db="EMBL/GenBank/DDBJ databases">
        <title>Complete genome sequence of Vulcanisaeta souniana.</title>
        <authorList>
            <person name="Kato S."/>
            <person name="Itoh T."/>
            <person name="Ohkuma M."/>
        </authorList>
    </citation>
    <scope>NUCLEOTIDE SEQUENCE [LARGE SCALE GENOMIC DNA]</scope>
    <source>
        <strain evidence="4">JCM 11219</strain>
    </source>
</reference>
<evidence type="ECO:0000313" key="1">
    <source>
        <dbReference type="EMBL" id="BDR91834.1"/>
    </source>
</evidence>
<dbReference type="Gene3D" id="1.10.1670.10">
    <property type="entry name" value="Helix-hairpin-Helix base-excision DNA repair enzymes (C-terminal)"/>
    <property type="match status" value="1"/>
</dbReference>
<dbReference type="RefSeq" id="WP_188602442.1">
    <property type="nucleotide sequence ID" value="NZ_AP026830.1"/>
</dbReference>
<keyword evidence="4" id="KW-1185">Reference proteome</keyword>
<reference evidence="1" key="4">
    <citation type="journal article" date="2023" name="Microbiol. Resour. Announc.">
        <title>Complete Genome Sequence of Vulcanisaeta souniana Strain IC-059, a Hyperthermophilic Archaeon Isolated from Hot Spring Water in Japan.</title>
        <authorList>
            <person name="Kato S."/>
            <person name="Itoh T."/>
            <person name="Wu L."/>
            <person name="Ma J."/>
            <person name="Ohkuma M."/>
        </authorList>
    </citation>
    <scope>NUCLEOTIDE SEQUENCE</scope>
    <source>
        <strain evidence="1">JCM 11219</strain>
    </source>
</reference>
<accession>A0A830EC44</accession>
<dbReference type="InterPro" id="IPR011257">
    <property type="entry name" value="DNA_glycosylase"/>
</dbReference>
<reference evidence="2" key="1">
    <citation type="journal article" date="2014" name="Int. J. Syst. Evol. Microbiol.">
        <title>Complete genome sequence of Corynebacterium casei LMG S-19264T (=DSM 44701T), isolated from a smear-ripened cheese.</title>
        <authorList>
            <consortium name="US DOE Joint Genome Institute (JGI-PGF)"/>
            <person name="Walter F."/>
            <person name="Albersmeier A."/>
            <person name="Kalinowski J."/>
            <person name="Ruckert C."/>
        </authorList>
    </citation>
    <scope>NUCLEOTIDE SEQUENCE</scope>
    <source>
        <strain evidence="2">JCM 11219</strain>
    </source>
</reference>
<sequence length="307" mass="35828">MARIPATLSLDRVIEVANTLSSLDLHSSDVFDPRFYPPKNVDVETTYNYFLAMVAIDHRTNIDDKQFTRRIDGEEFTGSDLLWRLGMEMFNRDSAFFSPTNLRRLDPAVVRDWLVSDYGPVWDYGVRAYLLRDVGSYVVGNYGTTIRLFNASGVEDLIDRLSLMAAYEDPVRKKAYLLIKFLALRGLLKVRPQEMKLPIDNHLTRIAYRLGIVRLEDWVLELMRRSMHFSRELDTELRLAVRDAWDAVIRIGKLDPIAIDDFLWRLGRTICIRDKPQCDKCPLRNACNAYARGLFINEHNHYLTYYY</sequence>
<dbReference type="Proteomes" id="UP001060771">
    <property type="component" value="Chromosome"/>
</dbReference>
<dbReference type="SMART" id="SM00525">
    <property type="entry name" value="FES"/>
    <property type="match status" value="1"/>
</dbReference>
<dbReference type="SUPFAM" id="SSF48150">
    <property type="entry name" value="DNA-glycosylase"/>
    <property type="match status" value="1"/>
</dbReference>
<dbReference type="EMBL" id="AP026830">
    <property type="protein sequence ID" value="BDR91834.1"/>
    <property type="molecule type" value="Genomic_DNA"/>
</dbReference>